<feature type="region of interest" description="Disordered" evidence="1">
    <location>
        <begin position="1137"/>
        <end position="1190"/>
    </location>
</feature>
<dbReference type="PANTHER" id="PTHR32085:SF3">
    <property type="entry name" value="PROTEIN CSF1"/>
    <property type="match status" value="1"/>
</dbReference>
<feature type="region of interest" description="Disordered" evidence="1">
    <location>
        <begin position="1210"/>
        <end position="1250"/>
    </location>
</feature>
<feature type="region of interest" description="Disordered" evidence="1">
    <location>
        <begin position="218"/>
        <end position="243"/>
    </location>
</feature>
<feature type="compositionally biased region" description="Polar residues" evidence="1">
    <location>
        <begin position="133"/>
        <end position="142"/>
    </location>
</feature>
<dbReference type="InterPro" id="IPR029636">
    <property type="entry name" value="Csf1"/>
</dbReference>
<dbReference type="Proteomes" id="UP000606974">
    <property type="component" value="Unassembled WGS sequence"/>
</dbReference>
<evidence type="ECO:0000256" key="2">
    <source>
        <dbReference type="SAM" id="Phobius"/>
    </source>
</evidence>
<evidence type="ECO:0000313" key="6">
    <source>
        <dbReference type="Proteomes" id="UP000606974"/>
    </source>
</evidence>
<protein>
    <recommendedName>
        <fullName evidence="7">Elongation factor 2</fullName>
    </recommendedName>
</protein>
<feature type="region of interest" description="Disordered" evidence="1">
    <location>
        <begin position="123"/>
        <end position="150"/>
    </location>
</feature>
<reference evidence="5" key="1">
    <citation type="submission" date="2020-02" db="EMBL/GenBank/DDBJ databases">
        <authorList>
            <person name="Palmer J.M."/>
        </authorList>
    </citation>
    <scope>NUCLEOTIDE SEQUENCE</scope>
    <source>
        <strain evidence="5">EPUS1.4</strain>
        <tissue evidence="5">Thallus</tissue>
    </source>
</reference>
<dbReference type="GO" id="GO:0006113">
    <property type="term" value="P:fermentation"/>
    <property type="evidence" value="ECO:0007669"/>
    <property type="project" value="InterPro"/>
</dbReference>
<feature type="compositionally biased region" description="Polar residues" evidence="1">
    <location>
        <begin position="1219"/>
        <end position="1237"/>
    </location>
</feature>
<keyword evidence="2" id="KW-0812">Transmembrane</keyword>
<evidence type="ECO:0000256" key="1">
    <source>
        <dbReference type="SAM" id="MobiDB-lite"/>
    </source>
</evidence>
<dbReference type="Pfam" id="PF21678">
    <property type="entry name" value="Csf1_N"/>
    <property type="match status" value="1"/>
</dbReference>
<sequence>MAGVASLTAQSLDPGRTFNWIYLVELLVCGILTLFFLFYFNRLFATLVSYGLRAYTWHKYRVYVDVQALQISLLGGRIFFTGIRYHGENETILIQNGYLTWNYWLRAVRQADCARFVESGRQRSAGSSEGFGSPSTPCATESNAKESGPFQAVQDLPSRISISISGFEWFVYNRSPAYDIIATSEAPTPKQHAAQPNREDLCKSSNLATSKNFSLKSVDMGNHQPNASPQDCNLETRSAHPTSDTNTMDWSALLLLTLFPILIECKKGAIVIGNEHTRAILMTSFEESRGHIDAAKSGLHDIYRQIFEFEVTHPVVQMKPNPDYRQPQQAAAQNIIRNATPVHINRSWWEIDWRFRRRKQKVIHGMRALMPYFRRSVESFRPSSVDEQKHVGTGNWPNEIPGERRWLGLSRYLDEEERDDHEGWSNVEYARFSQVVDCPSVHLSLYWDVPGIVEPDPASAGRIETDHDTDLGKPPAYGLDLILRGGKINYGPWADRARAEIQNIFFPSSYQDAVPTDPVSIGSSRQSTIFSVHIHIENETSLRLPTRENSKDWQWKGRAGALRGASGMKQRSDKKYTRKKKDEKNLLGPDVRPFGWFDVSVLPNSTIAYNMGMIARKQGYHNDLELDLKGTKMTTSVNHAQLWSCGPQKISCDLSNPLGWNTFHEWAFDVQSHNMDLFLLRDHIFLLADLINDFTSGPTGEFLTFVPFMYRIKLTFTDVKLYLNANDSNIIDNPCDLEENTFLMLHGKTLQAVVDIPLVDYAPSDHRINFQAWAQDARLNLATPAWNTAYTFASDMPTANLEGFSMDGCYNYFSSTSPSLTDSLFLNLRGLSPRIFLHGPLIKYCIKLKDNYFGDDVHFRTLEEYQELLAKQECVMPEPLYFQNKKGNDLDVILNVAFERVCALLPANVYSRKENLRLEFLFIEADVRFTNYYMDVEAVFSPVKAAWESIKGEEAGIDNHVSKPQAFVDGIRIYGHRLFGSAPSEPTYVCNWDFDVGKVTDDENALPQSHIPKIHDVTFLSARIGNINLCFSQGETAILFRAEGIEITFNDWAGKRFSDRLQLEIPNIQVAAVDKKGATRHRDEPTSVVPTHALFQLSVLLRMVGKNRDFERERQLQQHHVLFHDQRTHRTRWLLHEPVARVQTPEQRKSTRPNPPAMTVPHMPAPLSEGDCFSSSARGTEIRSHEKTSNPRLRYKSAFFSRASSLGSSSLQSRRDYSKVTNSRIAQPSYSQRSSSAPRPRDQDGGDTATVGFNAVASEEHVRADREVAPNWKSTTTYSSPWTAPYFPLVNIAPETGHLPLKPFDTNLATKTSKRGGDGLEVFEDLDDDHRHRHSLLDVDLGADARGFASPKFFTAVATLVKALQPVHPTDLLDDLQIDTVAQLQKLANTGTGFAQTTDYCIRVPFAHLRILDADCPWQATENEADRDQYDLQVVRLKMTARSSTKEKRPRNNSEVENCVYLHVVLQKSLLEVHDQSADVLNDKAAARVSIEDLVLWIASDGRTVAKFQQRDLQITSWGSRIEYLASLIHRTVELSAFVVGQFTSVYSATRIPSLVSYLTEVAGESTDPVFLTRPSYVLRTADHHLRLNDSWKIISRLRQMLHSLGSHQQSTLLQKCTSPDTSLPPNAKFLVLATFDKWRSWDLADVSKSLIMESIWGKFTPKENSMPQNGGLTLEFTLDKVNLILDPGPKENQIVIHGIGTAISTAEESRCDVQHEPSDGFRPRMVTIQIYCSSFGIHLNWELVELIGETMELFNSDHKERKESTDEITNKEQLPVPVKQLHFVVGLDAGVVTFDSININLAMAASGVRGSMLHQVDAKAFKTTNLLLMSRSASASLKDDEAVLLDWLLYNTTVSLSRTVPLLPSSDLAVPRATGKCERLHFEIKEDINNSLKVAIRVIRDEVNILKGMAGRLNARSQAIQTKEQSTAGPQQHIYIALLLTHYTLSVAILPSLTYVISGNGARTSAVPRTSSRMIINFDLENNSHAFKLQNTDTASQVAMLNIPPINSKVLLCQNLDARSVRSCVDIINKPEVVRSLVNAKKSVQHASAQLDTIFSSQTRMDAETSSHSTTLLYKAKVTLVGLEVHVSAPALKSQDYRSDLDFVLGLTTFRSWNEDVKQGVVHERPQFDIAFRHISLNVYRRRSGVAIGSGNLDFSGQVTGRTSTEGEKNQIQLYHAASVGLNVNLSAETASLIVDIAAHLQERIKSFTLADEVKLLKPLRRLTTAGLSDAPMIKLSADDGKEDEQAGSSSLFDSVYSLDLNAISIAWRLDGKIRKSPPRQAEDLVFSIRKVNLNTKREGSATLAITDLQLQMVPKSLQAHERSLNSALMPDVVFKVAYLSTKKGRRFAFQAAGKALDLRLTSDFIVPATALRASLAAASAELREGSALWASQPVGFKKESTSLFGRKYLASLLIDADFAGAVVNIQARKPHEERKSVFGILKGDKRSRAGRYDQAVQGDGATQATLRAPGVAMKVEYSDNGRDDPALNAEIKVAASSNVLYPSVVPLITEASSSIKEIVGSPDDSAEKPISREIPRPPSSPTLASSNPTNLMGRCKLDLSIWIREQEFSLSCQPIARVAATAKFSDTFIAVNTVQSPEQGRFFALSANFSDLHASVQHVYSRESTASFEVDSIVLSMMNSKHVSNMTGVSAILNVSPMKASVNAKQLQDFLLFREIWYPAELRQTPSSPKAAPAAPTALENQAIVVQRYQQVAAAGAFPWNAVVAVQELTVQLDLGQSLGKSLFTVSQLWASSKKASDFEQNLCLGFEKIGVECTGRMSGFVELQNFRVRTSIRWTQTKTALEQIPLVQASLGLDQLRVKAAFDYQTFAIAEISKFEFLMYNIRPRQSGEKDRLLGNLEGEKVQVFCTTGSASQALALYQAVVRLVQEKEAAYETSLKELDRYLRRKSVFPSSTWTAASTEPGEEEKDVLQGPVSLHTEVVVILRAVNVGAFPTTFFDNQIFKVEAKDAQARFAVSAKEGKTHSGLGLTLGQLRVALSNVNRSNTQALGEVSVGDVVSRAADSRGGTILKVPKVVATMQTWQGTSSNSIEYIFKSTFEGKVDVGWNYSRISFIRGMWSTHLRALASRLGKPLPQSAVQITGGPQPDDKGEGKNQEKITAVVNVPQSRFEYIPLEPPVIDTPQLRDMGEATPPLEWIGLHRDKLPNLTHQIIIVTLLGVAKEVEDAYSKILGSS</sequence>
<feature type="compositionally biased region" description="Polar residues" evidence="1">
    <location>
        <begin position="223"/>
        <end position="243"/>
    </location>
</feature>
<dbReference type="PANTHER" id="PTHR32085">
    <property type="entry name" value="PROTEIN CSF1"/>
    <property type="match status" value="1"/>
</dbReference>
<dbReference type="EMBL" id="JAACFV010000016">
    <property type="protein sequence ID" value="KAF7511860.1"/>
    <property type="molecule type" value="Genomic_DNA"/>
</dbReference>
<gene>
    <name evidence="5" type="ORF">GJ744_003093</name>
</gene>
<dbReference type="OrthoDB" id="10051416at2759"/>
<feature type="domain" description="Csf1 C-terminal region" evidence="4">
    <location>
        <begin position="2461"/>
        <end position="3194"/>
    </location>
</feature>
<feature type="region of interest" description="Disordered" evidence="1">
    <location>
        <begin position="3096"/>
        <end position="3116"/>
    </location>
</feature>
<accession>A0A8H7AMC9</accession>
<feature type="compositionally biased region" description="Basic and acidic residues" evidence="1">
    <location>
        <begin position="1180"/>
        <end position="1189"/>
    </location>
</feature>
<dbReference type="Pfam" id="PF25038">
    <property type="entry name" value="Csf1_C"/>
    <property type="match status" value="1"/>
</dbReference>
<evidence type="ECO:0008006" key="7">
    <source>
        <dbReference type="Google" id="ProtNLM"/>
    </source>
</evidence>
<keyword evidence="6" id="KW-1185">Reference proteome</keyword>
<feature type="compositionally biased region" description="Basic and acidic residues" evidence="1">
    <location>
        <begin position="2527"/>
        <end position="2537"/>
    </location>
</feature>
<evidence type="ECO:0000313" key="5">
    <source>
        <dbReference type="EMBL" id="KAF7511860.1"/>
    </source>
</evidence>
<dbReference type="GO" id="GO:0016020">
    <property type="term" value="C:membrane"/>
    <property type="evidence" value="ECO:0007669"/>
    <property type="project" value="InterPro"/>
</dbReference>
<feature type="domain" description="Csf1 N-terminal" evidence="3">
    <location>
        <begin position="155"/>
        <end position="873"/>
    </location>
</feature>
<feature type="region of interest" description="Disordered" evidence="1">
    <location>
        <begin position="2521"/>
        <end position="2550"/>
    </location>
</feature>
<dbReference type="InterPro" id="IPR056779">
    <property type="entry name" value="Csf1_C"/>
</dbReference>
<keyword evidence="2" id="KW-1133">Transmembrane helix</keyword>
<evidence type="ECO:0000259" key="4">
    <source>
        <dbReference type="Pfam" id="PF25038"/>
    </source>
</evidence>
<keyword evidence="2" id="KW-0472">Membrane</keyword>
<feature type="compositionally biased region" description="Basic and acidic residues" evidence="1">
    <location>
        <begin position="3107"/>
        <end position="3116"/>
    </location>
</feature>
<comment type="caution">
    <text evidence="5">The sequence shown here is derived from an EMBL/GenBank/DDBJ whole genome shotgun (WGS) entry which is preliminary data.</text>
</comment>
<proteinExistence type="predicted"/>
<evidence type="ECO:0000259" key="3">
    <source>
        <dbReference type="Pfam" id="PF21678"/>
    </source>
</evidence>
<feature type="transmembrane region" description="Helical" evidence="2">
    <location>
        <begin position="20"/>
        <end position="41"/>
    </location>
</feature>
<name>A0A8H7AMC9_9EURO</name>
<organism evidence="5 6">
    <name type="scientific">Endocarpon pusillum</name>
    <dbReference type="NCBI Taxonomy" id="364733"/>
    <lineage>
        <taxon>Eukaryota</taxon>
        <taxon>Fungi</taxon>
        <taxon>Dikarya</taxon>
        <taxon>Ascomycota</taxon>
        <taxon>Pezizomycotina</taxon>
        <taxon>Eurotiomycetes</taxon>
        <taxon>Chaetothyriomycetidae</taxon>
        <taxon>Verrucariales</taxon>
        <taxon>Verrucariaceae</taxon>
        <taxon>Endocarpon</taxon>
    </lineage>
</organism>
<dbReference type="InterPro" id="IPR048636">
    <property type="entry name" value="Csf1_N"/>
</dbReference>